<dbReference type="Pfam" id="PF05104">
    <property type="entry name" value="Rib_recp_KP_reg"/>
    <property type="match status" value="1"/>
</dbReference>
<feature type="coiled-coil region" evidence="6">
    <location>
        <begin position="1116"/>
        <end position="1304"/>
    </location>
</feature>
<gene>
    <name evidence="10" type="primary">Ktn1</name>
    <name evidence="10" type="ORF">DASBRO_R08322</name>
</gene>
<dbReference type="GO" id="GO:0019894">
    <property type="term" value="F:kinesin binding"/>
    <property type="evidence" value="ECO:0007669"/>
    <property type="project" value="InterPro"/>
</dbReference>
<feature type="domain" description="Ribosome receptor lysine/proline rich" evidence="9">
    <location>
        <begin position="29"/>
        <end position="126"/>
    </location>
</feature>
<feature type="transmembrane region" description="Helical" evidence="8">
    <location>
        <begin position="7"/>
        <end position="29"/>
    </location>
</feature>
<keyword evidence="3" id="KW-0256">Endoplasmic reticulum</keyword>
<evidence type="ECO:0000256" key="4">
    <source>
        <dbReference type="ARBA" id="ARBA00022989"/>
    </source>
</evidence>
<evidence type="ECO:0000313" key="11">
    <source>
        <dbReference type="Proteomes" id="UP000521322"/>
    </source>
</evidence>
<evidence type="ECO:0000313" key="10">
    <source>
        <dbReference type="EMBL" id="NWV79654.1"/>
    </source>
</evidence>
<dbReference type="GO" id="GO:0015031">
    <property type="term" value="P:protein transport"/>
    <property type="evidence" value="ECO:0007669"/>
    <property type="project" value="InterPro"/>
</dbReference>
<feature type="compositionally biased region" description="Basic and acidic residues" evidence="7">
    <location>
        <begin position="47"/>
        <end position="56"/>
    </location>
</feature>
<accession>A0A7K6HWC8</accession>
<dbReference type="InterPro" id="IPR024854">
    <property type="entry name" value="Kinectin"/>
</dbReference>
<evidence type="ECO:0000256" key="6">
    <source>
        <dbReference type="SAM" id="Coils"/>
    </source>
</evidence>
<evidence type="ECO:0000259" key="9">
    <source>
        <dbReference type="Pfam" id="PF05104"/>
    </source>
</evidence>
<keyword evidence="6" id="KW-0175">Coiled coil</keyword>
<protein>
    <submittedName>
        <fullName evidence="10">KTN1 protein</fullName>
    </submittedName>
</protein>
<dbReference type="PANTHER" id="PTHR18864">
    <property type="entry name" value="KINECTIN"/>
    <property type="match status" value="1"/>
</dbReference>
<feature type="non-terminal residue" evidence="10">
    <location>
        <position position="1358"/>
    </location>
</feature>
<feature type="region of interest" description="Disordered" evidence="7">
    <location>
        <begin position="47"/>
        <end position="215"/>
    </location>
</feature>
<feature type="non-terminal residue" evidence="10">
    <location>
        <position position="1"/>
    </location>
</feature>
<evidence type="ECO:0000256" key="8">
    <source>
        <dbReference type="SAM" id="Phobius"/>
    </source>
</evidence>
<proteinExistence type="predicted"/>
<feature type="compositionally biased region" description="Basic and acidic residues" evidence="7">
    <location>
        <begin position="73"/>
        <end position="86"/>
    </location>
</feature>
<feature type="coiled-coil region" evidence="6">
    <location>
        <begin position="397"/>
        <end position="495"/>
    </location>
</feature>
<keyword evidence="2 8" id="KW-0812">Transmembrane</keyword>
<reference evidence="10 11" key="1">
    <citation type="submission" date="2019-09" db="EMBL/GenBank/DDBJ databases">
        <title>Bird 10,000 Genomes (B10K) Project - Family phase.</title>
        <authorList>
            <person name="Zhang G."/>
        </authorList>
    </citation>
    <scope>NUCLEOTIDE SEQUENCE [LARGE SCALE GENOMIC DNA]</scope>
    <source>
        <strain evidence="10">B10K-DU-029-49</strain>
        <tissue evidence="10">Liver</tissue>
    </source>
</reference>
<dbReference type="Proteomes" id="UP000521322">
    <property type="component" value="Unassembled WGS sequence"/>
</dbReference>
<name>A0A7K6HWC8_9PASS</name>
<evidence type="ECO:0000256" key="7">
    <source>
        <dbReference type="SAM" id="MobiDB-lite"/>
    </source>
</evidence>
<feature type="compositionally biased region" description="Basic residues" evidence="7">
    <location>
        <begin position="113"/>
        <end position="122"/>
    </location>
</feature>
<evidence type="ECO:0000256" key="1">
    <source>
        <dbReference type="ARBA" id="ARBA00004389"/>
    </source>
</evidence>
<evidence type="ECO:0000256" key="2">
    <source>
        <dbReference type="ARBA" id="ARBA00022692"/>
    </source>
</evidence>
<sequence>MEFYESTYFIILIPSVVITVIFLFFWLFMKETLYDEVLAKQKRDLKFPPTKADKKKTEKKKNKKKEAQNGNIHESDSESAPRDFKLSDALSTDEEHVTPVPSGVTEASAGVRERKKKEKKHKANQDDHVTKDSEGSKSSGKKVDPVPVTKQPTPPSESTAAKKKPGQKKQKNGMDDQDSKTDSVVSPAKKQEPMLLHQEVKQENVSGKKKVSAKRQKVDNVLVDEPLIQATTYIPLMDNSDSGTLEKREPVEVVKHNVNEGIQKSSGKKMKNETDKENAEVKFKDFVTSMKNMIFSEDEARCVVEVLKEKSGAIHDFLQKASKAETAAALHQLQDKEKMLLAMKEEAAVAKEQCKQLSQELVAEKERNGLLTAKMRERINALEKEHGAYQSKMHVNYQETQQMKLKFQQVREQMEAEISHLKQENGILRDAVSTSTNQMESKQSAELNKLRQDYARLANELGEKSSKLQQEELQKKNAEQAVAQLKVQQQEAERRWEEIQAYLRKRTAEHEAAQQDVQNKLVAKDNEIQSLHSKLTDTMVSKQQLEQRMLQLLEAEQKRATEEDSMQMQVQELIEQNDALNAQLQKFHSQMAAQTSASVLAEELHKVIAEKDKQIKQMEDSLGNERANLTGKEEELKVLQNMNLSLKAEVQKLQALTNEQAAAAHELERMQKSIHIKDDKIRTLEDQLREELTQISNTKEEFKVLKDQNTTLQAEVQKLQTLLSEQVQPTNKDLIEQMEKSMRERDDKIKTVEELLEAGLIQVANKEEELKALRTENSSLRKELQSLQIQQSEQVSFQSVVEELQKVIHEKDGKIKSVEELLQAEILKVASKDKTVQALTQEIEALKEEVGNSQLEMEKQVSITSQVKELQTLLKGKEKQVKTMEALLEEKEKEIVKKGECLQGQKDTIAQLTSKVQELEQQNLQQLQQVPAASRVQDLESLLKGEEEQMKKLKAMVEEKEREIANQVKQLQEVQKENESFKAQIQELKQENCKQASLAVQSEELLQVVAGKEKEIASLQSELASQRNAFEQQRKKNNDLREKNWEAMEALASTEKLLQDKVNKTAKEKQQHLEAAEVETRKLLQKLFPKVSLPSNMSHSEWICGFEKMAKEYLREASGSEDVKAMEQKLKEAEEMHILLQLECEKYKSVLAETEGILQRLQRSVEEEESKWKIKVEESQKELKQMRSVVTSLQHEVERLKEESKEVETVRAEREHLESELEKAEIERSTYVSEVRELKDLLTELQKKLDDSYSEAVRQNEELNLLKTQLNETLSKLKVDQNEREKVAGDLPKAQESLEALEREIGKVFGDANVIENSDVCTDSELSDKRLNVVVNLTQDVGHLKKLLVSISQMLAKG</sequence>
<evidence type="ECO:0000256" key="5">
    <source>
        <dbReference type="ARBA" id="ARBA00023136"/>
    </source>
</evidence>
<keyword evidence="5 8" id="KW-0472">Membrane</keyword>
<keyword evidence="4 8" id="KW-1133">Transmembrane helix</keyword>
<dbReference type="EMBL" id="VZRN01003298">
    <property type="protein sequence ID" value="NWV79654.1"/>
    <property type="molecule type" value="Genomic_DNA"/>
</dbReference>
<evidence type="ECO:0000256" key="3">
    <source>
        <dbReference type="ARBA" id="ARBA00022824"/>
    </source>
</evidence>
<comment type="subcellular location">
    <subcellularLocation>
        <location evidence="1">Endoplasmic reticulum membrane</location>
        <topology evidence="1">Single-pass membrane protein</topology>
    </subcellularLocation>
</comment>
<feature type="compositionally biased region" description="Basic residues" evidence="7">
    <location>
        <begin position="161"/>
        <end position="171"/>
    </location>
</feature>
<dbReference type="GO" id="GO:0007018">
    <property type="term" value="P:microtubule-based movement"/>
    <property type="evidence" value="ECO:0007669"/>
    <property type="project" value="InterPro"/>
</dbReference>
<feature type="compositionally biased region" description="Basic and acidic residues" evidence="7">
    <location>
        <begin position="123"/>
        <end position="135"/>
    </location>
</feature>
<feature type="coiled-coil region" evidence="6">
    <location>
        <begin position="543"/>
        <end position="1086"/>
    </location>
</feature>
<feature type="coiled-coil region" evidence="6">
    <location>
        <begin position="333"/>
        <end position="367"/>
    </location>
</feature>
<keyword evidence="11" id="KW-1185">Reference proteome</keyword>
<feature type="compositionally biased region" description="Basic and acidic residues" evidence="7">
    <location>
        <begin position="172"/>
        <end position="181"/>
    </location>
</feature>
<dbReference type="InterPro" id="IPR007794">
    <property type="entry name" value="Rib_rcpt_KP"/>
</dbReference>
<dbReference type="GO" id="GO:0005789">
    <property type="term" value="C:endoplasmic reticulum membrane"/>
    <property type="evidence" value="ECO:0007669"/>
    <property type="project" value="UniProtKB-SubCell"/>
</dbReference>
<dbReference type="PANTHER" id="PTHR18864:SF1">
    <property type="entry name" value="KINECTIN"/>
    <property type="match status" value="1"/>
</dbReference>
<organism evidence="10 11">
    <name type="scientific">Dasyornis broadbenti</name>
    <name type="common">rufous bristle-bird</name>
    <dbReference type="NCBI Taxonomy" id="243059"/>
    <lineage>
        <taxon>Eukaryota</taxon>
        <taxon>Metazoa</taxon>
        <taxon>Chordata</taxon>
        <taxon>Craniata</taxon>
        <taxon>Vertebrata</taxon>
        <taxon>Euteleostomi</taxon>
        <taxon>Archelosauria</taxon>
        <taxon>Archosauria</taxon>
        <taxon>Dinosauria</taxon>
        <taxon>Saurischia</taxon>
        <taxon>Theropoda</taxon>
        <taxon>Coelurosauria</taxon>
        <taxon>Aves</taxon>
        <taxon>Neognathae</taxon>
        <taxon>Neoaves</taxon>
        <taxon>Telluraves</taxon>
        <taxon>Australaves</taxon>
        <taxon>Passeriformes</taxon>
        <taxon>Meliphagoidea</taxon>
        <taxon>Dasyornithidae</taxon>
        <taxon>Dasyornis</taxon>
    </lineage>
</organism>
<comment type="caution">
    <text evidence="10">The sequence shown here is derived from an EMBL/GenBank/DDBJ whole genome shotgun (WGS) entry which is preliminary data.</text>
</comment>